<feature type="region of interest" description="Disordered" evidence="1">
    <location>
        <begin position="178"/>
        <end position="198"/>
    </location>
</feature>
<organism evidence="3 4">
    <name type="scientific">Mycena alexandri</name>
    <dbReference type="NCBI Taxonomy" id="1745969"/>
    <lineage>
        <taxon>Eukaryota</taxon>
        <taxon>Fungi</taxon>
        <taxon>Dikarya</taxon>
        <taxon>Basidiomycota</taxon>
        <taxon>Agaricomycotina</taxon>
        <taxon>Agaricomycetes</taxon>
        <taxon>Agaricomycetidae</taxon>
        <taxon>Agaricales</taxon>
        <taxon>Marasmiineae</taxon>
        <taxon>Mycenaceae</taxon>
        <taxon>Mycena</taxon>
    </lineage>
</organism>
<feature type="chain" id="PRO_5042004590" evidence="2">
    <location>
        <begin position="20"/>
        <end position="337"/>
    </location>
</feature>
<keyword evidence="4" id="KW-1185">Reference proteome</keyword>
<proteinExistence type="predicted"/>
<evidence type="ECO:0000313" key="3">
    <source>
        <dbReference type="EMBL" id="KAJ7029288.1"/>
    </source>
</evidence>
<evidence type="ECO:0000256" key="1">
    <source>
        <dbReference type="SAM" id="MobiDB-lite"/>
    </source>
</evidence>
<dbReference type="Proteomes" id="UP001218188">
    <property type="component" value="Unassembled WGS sequence"/>
</dbReference>
<sequence length="337" mass="36563">MVIPILVKVLGAVAIFLAGVNIPSDTVSVIPFSPGFELRVPFFQRARATRQSLAVWRDDIFLVARHIHRPVRRPKISRAHNITLHNRPSDIYRPHNLGPSFSIHELNSLNILFPLAPSLPKISPATTPIPPPSRTTDSASPVQNDVDGQRVPTWMWISYVVIAGMCCLPFFSSTWRQARPSESPIHPEPTAGLPPADPSGGRFLVSLPAVEAHKPSTHTSDGFDRVFHPGDVDVNLFMASTSTFGLGSPFDASNFTAGPSVREEPPQDLTALLLTASTSAEAFAVLQKPVAQEAPGWRERARQRRGLPAAYATSGGCALSPPPLRPTLRARRGLASL</sequence>
<comment type="caution">
    <text evidence="3">The sequence shown here is derived from an EMBL/GenBank/DDBJ whole genome shotgun (WGS) entry which is preliminary data.</text>
</comment>
<feature type="region of interest" description="Disordered" evidence="1">
    <location>
        <begin position="123"/>
        <end position="145"/>
    </location>
</feature>
<accession>A0AAD6WVU6</accession>
<keyword evidence="2" id="KW-0732">Signal</keyword>
<name>A0AAD6WVU6_9AGAR</name>
<evidence type="ECO:0000256" key="2">
    <source>
        <dbReference type="SAM" id="SignalP"/>
    </source>
</evidence>
<evidence type="ECO:0000313" key="4">
    <source>
        <dbReference type="Proteomes" id="UP001218188"/>
    </source>
</evidence>
<dbReference type="EMBL" id="JARJCM010000103">
    <property type="protein sequence ID" value="KAJ7029288.1"/>
    <property type="molecule type" value="Genomic_DNA"/>
</dbReference>
<protein>
    <submittedName>
        <fullName evidence="3">Uncharacterized protein</fullName>
    </submittedName>
</protein>
<gene>
    <name evidence="3" type="ORF">C8F04DRAFT_45281</name>
</gene>
<feature type="signal peptide" evidence="2">
    <location>
        <begin position="1"/>
        <end position="19"/>
    </location>
</feature>
<dbReference type="AlphaFoldDB" id="A0AAD6WVU6"/>
<reference evidence="3" key="1">
    <citation type="submission" date="2023-03" db="EMBL/GenBank/DDBJ databases">
        <title>Massive genome expansion in bonnet fungi (Mycena s.s.) driven by repeated elements and novel gene families across ecological guilds.</title>
        <authorList>
            <consortium name="Lawrence Berkeley National Laboratory"/>
            <person name="Harder C.B."/>
            <person name="Miyauchi S."/>
            <person name="Viragh M."/>
            <person name="Kuo A."/>
            <person name="Thoen E."/>
            <person name="Andreopoulos B."/>
            <person name="Lu D."/>
            <person name="Skrede I."/>
            <person name="Drula E."/>
            <person name="Henrissat B."/>
            <person name="Morin E."/>
            <person name="Kohler A."/>
            <person name="Barry K."/>
            <person name="LaButti K."/>
            <person name="Morin E."/>
            <person name="Salamov A."/>
            <person name="Lipzen A."/>
            <person name="Mereny Z."/>
            <person name="Hegedus B."/>
            <person name="Baldrian P."/>
            <person name="Stursova M."/>
            <person name="Weitz H."/>
            <person name="Taylor A."/>
            <person name="Grigoriev I.V."/>
            <person name="Nagy L.G."/>
            <person name="Martin F."/>
            <person name="Kauserud H."/>
        </authorList>
    </citation>
    <scope>NUCLEOTIDE SEQUENCE</scope>
    <source>
        <strain evidence="3">CBHHK200</strain>
    </source>
</reference>